<dbReference type="PROSITE" id="PS51025">
    <property type="entry name" value="PWI"/>
    <property type="match status" value="1"/>
</dbReference>
<feature type="non-terminal residue" evidence="3">
    <location>
        <position position="1"/>
    </location>
</feature>
<dbReference type="GeneID" id="6753575"/>
<dbReference type="EMBL" id="DS985245">
    <property type="protein sequence ID" value="EDV24472.1"/>
    <property type="molecule type" value="Genomic_DNA"/>
</dbReference>
<gene>
    <name evidence="3" type="ORF">TRIADDRAFT_7832</name>
</gene>
<dbReference type="Proteomes" id="UP000009022">
    <property type="component" value="Unassembled WGS sequence"/>
</dbReference>
<sequence length="130" mass="15098">GTSTEQDARFSDKDKKLLKMMKFANNLSVKIDMERVNLDTVKPWISNKVLEILGIEDDVFIDYVINMLESERHPDPKRMQINVTPFLQAKPATKFMQELWNMLASAQENVSGIPSTMLEKKKEEIRLRKV</sequence>
<dbReference type="KEGG" id="tad:TRIADDRAFT_7832"/>
<dbReference type="CTD" id="6753575"/>
<dbReference type="Pfam" id="PF01480">
    <property type="entry name" value="PWI"/>
    <property type="match status" value="1"/>
</dbReference>
<dbReference type="InterPro" id="IPR002483">
    <property type="entry name" value="PWI_dom"/>
</dbReference>
<dbReference type="STRING" id="10228.B3RXQ9"/>
<dbReference type="GO" id="GO:0006397">
    <property type="term" value="P:mRNA processing"/>
    <property type="evidence" value="ECO:0007669"/>
    <property type="project" value="UniProtKB-KW"/>
</dbReference>
<evidence type="ECO:0000259" key="2">
    <source>
        <dbReference type="PROSITE" id="PS51025"/>
    </source>
</evidence>
<dbReference type="PhylomeDB" id="B3RXQ9"/>
<keyword evidence="1" id="KW-0507">mRNA processing</keyword>
<dbReference type="SUPFAM" id="SSF101233">
    <property type="entry name" value="PWI domain"/>
    <property type="match status" value="1"/>
</dbReference>
<dbReference type="eggNOG" id="KOG2146">
    <property type="taxonomic scope" value="Eukaryota"/>
</dbReference>
<name>B3RXQ9_TRIAD</name>
<dbReference type="InterPro" id="IPR036483">
    <property type="entry name" value="PWI_dom_sf"/>
</dbReference>
<dbReference type="AlphaFoldDB" id="B3RXQ9"/>
<feature type="domain" description="PWI" evidence="2">
    <location>
        <begin position="20"/>
        <end position="120"/>
    </location>
</feature>
<dbReference type="PANTHER" id="PTHR23148">
    <property type="entry name" value="SERINE/ARGININE REGULATED NUCLEAR MATRIX PROTEIN"/>
    <property type="match status" value="1"/>
</dbReference>
<dbReference type="OMA" id="WISNRIT"/>
<dbReference type="Gene3D" id="1.20.1390.10">
    <property type="entry name" value="PWI domain"/>
    <property type="match status" value="1"/>
</dbReference>
<dbReference type="InterPro" id="IPR052225">
    <property type="entry name" value="Ser/Arg_repetitive_matrix"/>
</dbReference>
<dbReference type="SMART" id="SM00311">
    <property type="entry name" value="PWI"/>
    <property type="match status" value="1"/>
</dbReference>
<dbReference type="PANTHER" id="PTHR23148:SF0">
    <property type="entry name" value="SERINE_ARGININE REPETITIVE MATRIX PROTEIN 1"/>
    <property type="match status" value="1"/>
</dbReference>
<dbReference type="HOGENOM" id="CLU_032410_3_0_1"/>
<protein>
    <recommendedName>
        <fullName evidence="2">PWI domain-containing protein</fullName>
    </recommendedName>
</protein>
<evidence type="ECO:0000256" key="1">
    <source>
        <dbReference type="ARBA" id="ARBA00022664"/>
    </source>
</evidence>
<proteinExistence type="predicted"/>
<dbReference type="OrthoDB" id="163257at2759"/>
<keyword evidence="4" id="KW-1185">Reference proteome</keyword>
<evidence type="ECO:0000313" key="4">
    <source>
        <dbReference type="Proteomes" id="UP000009022"/>
    </source>
</evidence>
<dbReference type="InParanoid" id="B3RXQ9"/>
<accession>B3RXQ9</accession>
<feature type="non-terminal residue" evidence="3">
    <location>
        <position position="130"/>
    </location>
</feature>
<organism evidence="3 4">
    <name type="scientific">Trichoplax adhaerens</name>
    <name type="common">Trichoplax reptans</name>
    <dbReference type="NCBI Taxonomy" id="10228"/>
    <lineage>
        <taxon>Eukaryota</taxon>
        <taxon>Metazoa</taxon>
        <taxon>Placozoa</taxon>
        <taxon>Uniplacotomia</taxon>
        <taxon>Trichoplacea</taxon>
        <taxon>Trichoplacidae</taxon>
        <taxon>Trichoplax</taxon>
    </lineage>
</organism>
<reference evidence="3 4" key="1">
    <citation type="journal article" date="2008" name="Nature">
        <title>The Trichoplax genome and the nature of placozoans.</title>
        <authorList>
            <person name="Srivastava M."/>
            <person name="Begovic E."/>
            <person name="Chapman J."/>
            <person name="Putnam N.H."/>
            <person name="Hellsten U."/>
            <person name="Kawashima T."/>
            <person name="Kuo A."/>
            <person name="Mitros T."/>
            <person name="Salamov A."/>
            <person name="Carpenter M.L."/>
            <person name="Signorovitch A.Y."/>
            <person name="Moreno M.A."/>
            <person name="Kamm K."/>
            <person name="Grimwood J."/>
            <person name="Schmutz J."/>
            <person name="Shapiro H."/>
            <person name="Grigoriev I.V."/>
            <person name="Buss L.W."/>
            <person name="Schierwater B."/>
            <person name="Dellaporta S.L."/>
            <person name="Rokhsar D.S."/>
        </authorList>
    </citation>
    <scope>NUCLEOTIDE SEQUENCE [LARGE SCALE GENOMIC DNA]</scope>
    <source>
        <strain evidence="3 4">Grell-BS-1999</strain>
    </source>
</reference>
<evidence type="ECO:0000313" key="3">
    <source>
        <dbReference type="EMBL" id="EDV24472.1"/>
    </source>
</evidence>
<dbReference type="RefSeq" id="XP_002112362.1">
    <property type="nucleotide sequence ID" value="XM_002112326.1"/>
</dbReference>